<protein>
    <submittedName>
        <fullName evidence="2">Zn-dependent oxidoreductase</fullName>
    </submittedName>
</protein>
<dbReference type="GO" id="GO:0016491">
    <property type="term" value="F:oxidoreductase activity"/>
    <property type="evidence" value="ECO:0007669"/>
    <property type="project" value="InterPro"/>
</dbReference>
<dbReference type="Proteomes" id="UP000189677">
    <property type="component" value="Chromosome"/>
</dbReference>
<accession>A0A1U9R2W8</accession>
<reference evidence="2 3" key="1">
    <citation type="submission" date="2016-11" db="EMBL/GenBank/DDBJ databases">
        <title>Complete genome sequence of Streptomyces niveus SCSIO 3406.</title>
        <authorList>
            <person name="Zhu Q."/>
            <person name="Cheng W."/>
            <person name="Song Y."/>
            <person name="Li Q."/>
            <person name="Ju J."/>
        </authorList>
    </citation>
    <scope>NUCLEOTIDE SEQUENCE [LARGE SCALE GENOMIC DNA]</scope>
    <source>
        <strain evidence="2 3">SCSIO 3406</strain>
    </source>
</reference>
<evidence type="ECO:0000259" key="1">
    <source>
        <dbReference type="SMART" id="SM00829"/>
    </source>
</evidence>
<dbReference type="PANTHER" id="PTHR43482:SF1">
    <property type="entry name" value="PROTEIN AST1-RELATED"/>
    <property type="match status" value="1"/>
</dbReference>
<dbReference type="SMART" id="SM00829">
    <property type="entry name" value="PKS_ER"/>
    <property type="match status" value="1"/>
</dbReference>
<dbReference type="Pfam" id="PF13602">
    <property type="entry name" value="ADH_zinc_N_2"/>
    <property type="match status" value="1"/>
</dbReference>
<gene>
    <name evidence="2" type="ORF">BBN63_32695</name>
</gene>
<dbReference type="CDD" id="cd05289">
    <property type="entry name" value="MDR_like_2"/>
    <property type="match status" value="1"/>
</dbReference>
<dbReference type="KEGG" id="snw:BBN63_32695"/>
<dbReference type="AlphaFoldDB" id="A0A1U9R2W8"/>
<organism evidence="2 3">
    <name type="scientific">Streptomyces niveus</name>
    <name type="common">Streptomyces spheroides</name>
    <dbReference type="NCBI Taxonomy" id="193462"/>
    <lineage>
        <taxon>Bacteria</taxon>
        <taxon>Bacillati</taxon>
        <taxon>Actinomycetota</taxon>
        <taxon>Actinomycetes</taxon>
        <taxon>Kitasatosporales</taxon>
        <taxon>Streptomycetaceae</taxon>
        <taxon>Streptomyces</taxon>
    </lineage>
</organism>
<dbReference type="EMBL" id="CP018047">
    <property type="protein sequence ID" value="AQU70235.1"/>
    <property type="molecule type" value="Genomic_DNA"/>
</dbReference>
<dbReference type="InterPro" id="IPR011032">
    <property type="entry name" value="GroES-like_sf"/>
</dbReference>
<dbReference type="SUPFAM" id="SSF51735">
    <property type="entry name" value="NAD(P)-binding Rossmann-fold domains"/>
    <property type="match status" value="1"/>
</dbReference>
<dbReference type="SUPFAM" id="SSF50129">
    <property type="entry name" value="GroES-like"/>
    <property type="match status" value="1"/>
</dbReference>
<dbReference type="InterPro" id="IPR020843">
    <property type="entry name" value="ER"/>
</dbReference>
<keyword evidence="3" id="KW-1185">Reference proteome</keyword>
<proteinExistence type="predicted"/>
<dbReference type="InterPro" id="IPR036291">
    <property type="entry name" value="NAD(P)-bd_dom_sf"/>
</dbReference>
<evidence type="ECO:0000313" key="2">
    <source>
        <dbReference type="EMBL" id="AQU70235.1"/>
    </source>
</evidence>
<feature type="domain" description="Enoyl reductase (ER)" evidence="1">
    <location>
        <begin position="10"/>
        <end position="312"/>
    </location>
</feature>
<sequence>MKAIGLHTYGGPEVLQAVELPEPHAGPGEVRVRVRAAGVNPADAMLRDGSLAEWYREFEPPFIPGMDVAGTLDEVADDVKASYGLSEGEPVIGILDNHGRHGGYSEYVVLPAESVTRQPVGTSFPEAASFLMNALTARSILDALALAPGSTLVVTGAGGAVGGYVVQLAAAEDLRVVAVASEHDEEWLRSHGADTFVARGEGIAQRVLDVVPGGVDAVADSALLHDRIAPAIRDNGKIAVVRFWDDDPGRGIVVHPVNVRSRVTDNAAITRLREQVEAGELTLRVAATWPADQAAEAHRLLEKSGLRGRPVLEFPPAAAM</sequence>
<dbReference type="InterPro" id="IPR013154">
    <property type="entry name" value="ADH-like_N"/>
</dbReference>
<dbReference type="Pfam" id="PF08240">
    <property type="entry name" value="ADH_N"/>
    <property type="match status" value="1"/>
</dbReference>
<name>A0A1U9R2W8_STRNV</name>
<dbReference type="OrthoDB" id="9787435at2"/>
<dbReference type="Gene3D" id="3.40.50.720">
    <property type="entry name" value="NAD(P)-binding Rossmann-like Domain"/>
    <property type="match status" value="1"/>
</dbReference>
<dbReference type="Gene3D" id="3.90.180.10">
    <property type="entry name" value="Medium-chain alcohol dehydrogenases, catalytic domain"/>
    <property type="match status" value="1"/>
</dbReference>
<evidence type="ECO:0000313" key="3">
    <source>
        <dbReference type="Proteomes" id="UP000189677"/>
    </source>
</evidence>
<dbReference type="PANTHER" id="PTHR43482">
    <property type="entry name" value="PROTEIN AST1-RELATED"/>
    <property type="match status" value="1"/>
</dbReference>
<dbReference type="InterPro" id="IPR052585">
    <property type="entry name" value="Lipid_raft_assoc_Zn_ADH"/>
</dbReference>